<keyword evidence="3" id="KW-1185">Reference proteome</keyword>
<dbReference type="InParanoid" id="M1D8X3"/>
<evidence type="ECO:0000313" key="3">
    <source>
        <dbReference type="Proteomes" id="UP000011115"/>
    </source>
</evidence>
<protein>
    <recommendedName>
        <fullName evidence="4">Gag-pol polyprotein</fullName>
    </recommendedName>
</protein>
<evidence type="ECO:0008006" key="4">
    <source>
        <dbReference type="Google" id="ProtNLM"/>
    </source>
</evidence>
<organism evidence="2 3">
    <name type="scientific">Solanum tuberosum</name>
    <name type="common">Potato</name>
    <dbReference type="NCBI Taxonomy" id="4113"/>
    <lineage>
        <taxon>Eukaryota</taxon>
        <taxon>Viridiplantae</taxon>
        <taxon>Streptophyta</taxon>
        <taxon>Embryophyta</taxon>
        <taxon>Tracheophyta</taxon>
        <taxon>Spermatophyta</taxon>
        <taxon>Magnoliopsida</taxon>
        <taxon>eudicotyledons</taxon>
        <taxon>Gunneridae</taxon>
        <taxon>Pentapetalae</taxon>
        <taxon>asterids</taxon>
        <taxon>lamiids</taxon>
        <taxon>Solanales</taxon>
        <taxon>Solanaceae</taxon>
        <taxon>Solanoideae</taxon>
        <taxon>Solaneae</taxon>
        <taxon>Solanum</taxon>
    </lineage>
</organism>
<dbReference type="Proteomes" id="UP000011115">
    <property type="component" value="Unassembled WGS sequence"/>
</dbReference>
<sequence length="152" mass="16589">MTTRREFARRVEEYNGNEGAPPQVPQVPQASQAPVDPSVMSNANVRSAFQMLAQAMTAQAQAVTTQAQAMTAQANREVVASVNPNVNSAASRSPECTSPYLKINVFVLEHQISNPKDQPWVLEEDPKEVAWPVTHEGNSRLIDQPTPRGEGP</sequence>
<feature type="compositionally biased region" description="Basic and acidic residues" evidence="1">
    <location>
        <begin position="1"/>
        <end position="13"/>
    </location>
</feature>
<accession>M1D8X3</accession>
<dbReference type="Gramene" id="PGSC0003DMT400085178">
    <property type="protein sequence ID" value="PGSC0003DMT400085178"/>
    <property type="gene ID" value="PGSC0003DMG400034749"/>
</dbReference>
<reference evidence="2" key="2">
    <citation type="submission" date="2015-06" db="UniProtKB">
        <authorList>
            <consortium name="EnsemblPlants"/>
        </authorList>
    </citation>
    <scope>IDENTIFICATION</scope>
    <source>
        <strain evidence="2">DM1-3 516 R44</strain>
    </source>
</reference>
<feature type="region of interest" description="Disordered" evidence="1">
    <location>
        <begin position="1"/>
        <end position="38"/>
    </location>
</feature>
<dbReference type="AlphaFoldDB" id="M1D8X3"/>
<dbReference type="HOGENOM" id="CLU_1725497_0_0_1"/>
<proteinExistence type="predicted"/>
<feature type="compositionally biased region" description="Low complexity" evidence="1">
    <location>
        <begin position="26"/>
        <end position="37"/>
    </location>
</feature>
<name>M1D8X3_SOLTU</name>
<evidence type="ECO:0000256" key="1">
    <source>
        <dbReference type="SAM" id="MobiDB-lite"/>
    </source>
</evidence>
<dbReference type="PaxDb" id="4113-PGSC0003DMT400085178"/>
<dbReference type="EnsemblPlants" id="PGSC0003DMT400085178">
    <property type="protein sequence ID" value="PGSC0003DMT400085178"/>
    <property type="gene ID" value="PGSC0003DMG400034749"/>
</dbReference>
<feature type="region of interest" description="Disordered" evidence="1">
    <location>
        <begin position="132"/>
        <end position="152"/>
    </location>
</feature>
<reference evidence="3" key="1">
    <citation type="journal article" date="2011" name="Nature">
        <title>Genome sequence and analysis of the tuber crop potato.</title>
        <authorList>
            <consortium name="The Potato Genome Sequencing Consortium"/>
        </authorList>
    </citation>
    <scope>NUCLEOTIDE SEQUENCE [LARGE SCALE GENOMIC DNA]</scope>
    <source>
        <strain evidence="3">cv. DM1-3 516 R44</strain>
    </source>
</reference>
<evidence type="ECO:0000313" key="2">
    <source>
        <dbReference type="EnsemblPlants" id="PGSC0003DMT400085178"/>
    </source>
</evidence>